<dbReference type="EMBL" id="AMQN01006607">
    <property type="status" value="NOT_ANNOTATED_CDS"/>
    <property type="molecule type" value="Genomic_DNA"/>
</dbReference>
<dbReference type="EnsemblMetazoa" id="CapteT208114">
    <property type="protein sequence ID" value="CapteP208114"/>
    <property type="gene ID" value="CapteG208114"/>
</dbReference>
<dbReference type="PRINTS" id="PR00237">
    <property type="entry name" value="GPCRRHODOPSN"/>
</dbReference>
<keyword evidence="3 9" id="KW-1133">Transmembrane helix</keyword>
<feature type="domain" description="G-protein coupled receptors family 1 profile" evidence="10">
    <location>
        <begin position="52"/>
        <end position="316"/>
    </location>
</feature>
<reference evidence="11 13" key="2">
    <citation type="journal article" date="2013" name="Nature">
        <title>Insights into bilaterian evolution from three spiralian genomes.</title>
        <authorList>
            <person name="Simakov O."/>
            <person name="Marletaz F."/>
            <person name="Cho S.J."/>
            <person name="Edsinger-Gonzales E."/>
            <person name="Havlak P."/>
            <person name="Hellsten U."/>
            <person name="Kuo D.H."/>
            <person name="Larsson T."/>
            <person name="Lv J."/>
            <person name="Arendt D."/>
            <person name="Savage R."/>
            <person name="Osoegawa K."/>
            <person name="de Jong P."/>
            <person name="Grimwood J."/>
            <person name="Chapman J.A."/>
            <person name="Shapiro H."/>
            <person name="Aerts A."/>
            <person name="Otillar R.P."/>
            <person name="Terry A.Y."/>
            <person name="Boore J.L."/>
            <person name="Grigoriev I.V."/>
            <person name="Lindberg D.R."/>
            <person name="Seaver E.C."/>
            <person name="Weisblat D.A."/>
            <person name="Putnam N.H."/>
            <person name="Rokhsar D.S."/>
        </authorList>
    </citation>
    <scope>NUCLEOTIDE SEQUENCE</scope>
    <source>
        <strain evidence="11 13">I ESC-2004</strain>
    </source>
</reference>
<dbReference type="PROSITE" id="PS50262">
    <property type="entry name" value="G_PROTEIN_RECEP_F1_2"/>
    <property type="match status" value="1"/>
</dbReference>
<feature type="transmembrane region" description="Helical" evidence="9">
    <location>
        <begin position="206"/>
        <end position="225"/>
    </location>
</feature>
<dbReference type="Pfam" id="PF00001">
    <property type="entry name" value="7tm_1"/>
    <property type="match status" value="1"/>
</dbReference>
<feature type="transmembrane region" description="Helical" evidence="9">
    <location>
        <begin position="39"/>
        <end position="60"/>
    </location>
</feature>
<feature type="transmembrane region" description="Helical" evidence="9">
    <location>
        <begin position="296"/>
        <end position="318"/>
    </location>
</feature>
<evidence type="ECO:0000256" key="5">
    <source>
        <dbReference type="ARBA" id="ARBA00023136"/>
    </source>
</evidence>
<dbReference type="PANTHER" id="PTHR24243:SF230">
    <property type="entry name" value="G-PROTEIN COUPLED RECEPTORS FAMILY 1 PROFILE DOMAIN-CONTAINING PROTEIN"/>
    <property type="match status" value="1"/>
</dbReference>
<evidence type="ECO:0000256" key="6">
    <source>
        <dbReference type="ARBA" id="ARBA00023170"/>
    </source>
</evidence>
<dbReference type="GO" id="GO:0005886">
    <property type="term" value="C:plasma membrane"/>
    <property type="evidence" value="ECO:0007669"/>
    <property type="project" value="TreeGrafter"/>
</dbReference>
<evidence type="ECO:0000256" key="3">
    <source>
        <dbReference type="ARBA" id="ARBA00022989"/>
    </source>
</evidence>
<evidence type="ECO:0000256" key="2">
    <source>
        <dbReference type="ARBA" id="ARBA00022692"/>
    </source>
</evidence>
<keyword evidence="13" id="KW-1185">Reference proteome</keyword>
<keyword evidence="7 8" id="KW-0807">Transducer</keyword>
<sequence>MEESATESYYESSEAITYLHEGATPELFIEAWIAQNLDLYGGGLILVVGTVGNIMSIILLRRPRMKTTTTSLYLVALAFTDLSQVVVGQATRHFVRSITGIDPPIYDTWYCKIWYYLIRVFNSYSNWVLAGVTVERCIAILIPLKAKSLITRKSAKLFLSSALLAVFVYYSHSVVSYLTGPTPNGIACKANLENGFVSQVRPWSDWVLEALLPGIIILACNVIIIQRLLKARAERAQTLTCTSDSKDQMQSLVVMLVSISVAYLVLTTPMHVNFVIAASFPGGYMFIERSDAIKRLIWSVSLFLHYTNHSINFFLYVLTGREFRLELKALLGLRQAEKQKGDSNATSVTAVKDDAA</sequence>
<dbReference type="GO" id="GO:0004930">
    <property type="term" value="F:G protein-coupled receptor activity"/>
    <property type="evidence" value="ECO:0007669"/>
    <property type="project" value="UniProtKB-KW"/>
</dbReference>
<evidence type="ECO:0000256" key="1">
    <source>
        <dbReference type="ARBA" id="ARBA00004141"/>
    </source>
</evidence>
<dbReference type="Proteomes" id="UP000014760">
    <property type="component" value="Unassembled WGS sequence"/>
</dbReference>
<proteinExistence type="inferred from homology"/>
<keyword evidence="5 9" id="KW-0472">Membrane</keyword>
<dbReference type="STRING" id="283909.R7UQK4"/>
<gene>
    <name evidence="11" type="ORF">CAPTEDRAFT_208114</name>
</gene>
<evidence type="ECO:0000256" key="7">
    <source>
        <dbReference type="ARBA" id="ARBA00023224"/>
    </source>
</evidence>
<evidence type="ECO:0000256" key="8">
    <source>
        <dbReference type="RuleBase" id="RU000688"/>
    </source>
</evidence>
<dbReference type="AlphaFoldDB" id="R7UQK4"/>
<protein>
    <recommendedName>
        <fullName evidence="10">G-protein coupled receptors family 1 profile domain-containing protein</fullName>
    </recommendedName>
</protein>
<evidence type="ECO:0000256" key="9">
    <source>
        <dbReference type="SAM" id="Phobius"/>
    </source>
</evidence>
<evidence type="ECO:0000313" key="13">
    <source>
        <dbReference type="Proteomes" id="UP000014760"/>
    </source>
</evidence>
<feature type="transmembrane region" description="Helical" evidence="9">
    <location>
        <begin position="252"/>
        <end position="276"/>
    </location>
</feature>
<comment type="similarity">
    <text evidence="8">Belongs to the G-protein coupled receptor 1 family.</text>
</comment>
<dbReference type="Gene3D" id="1.20.1070.10">
    <property type="entry name" value="Rhodopsin 7-helix transmembrane proteins"/>
    <property type="match status" value="1"/>
</dbReference>
<dbReference type="OrthoDB" id="9983318at2759"/>
<keyword evidence="2 8" id="KW-0812">Transmembrane</keyword>
<dbReference type="SUPFAM" id="SSF81321">
    <property type="entry name" value="Family A G protein-coupled receptor-like"/>
    <property type="match status" value="1"/>
</dbReference>
<dbReference type="PANTHER" id="PTHR24243">
    <property type="entry name" value="G-PROTEIN COUPLED RECEPTOR"/>
    <property type="match status" value="1"/>
</dbReference>
<evidence type="ECO:0000256" key="4">
    <source>
        <dbReference type="ARBA" id="ARBA00023040"/>
    </source>
</evidence>
<comment type="subcellular location">
    <subcellularLocation>
        <location evidence="1">Membrane</location>
        <topology evidence="1">Multi-pass membrane protein</topology>
    </subcellularLocation>
</comment>
<evidence type="ECO:0000313" key="11">
    <source>
        <dbReference type="EMBL" id="ELU08809.1"/>
    </source>
</evidence>
<dbReference type="InterPro" id="IPR017452">
    <property type="entry name" value="GPCR_Rhodpsn_7TM"/>
</dbReference>
<reference evidence="12" key="3">
    <citation type="submission" date="2015-06" db="UniProtKB">
        <authorList>
            <consortium name="EnsemblMetazoa"/>
        </authorList>
    </citation>
    <scope>IDENTIFICATION</scope>
</reference>
<reference evidence="13" key="1">
    <citation type="submission" date="2012-12" db="EMBL/GenBank/DDBJ databases">
        <authorList>
            <person name="Hellsten U."/>
            <person name="Grimwood J."/>
            <person name="Chapman J.A."/>
            <person name="Shapiro H."/>
            <person name="Aerts A."/>
            <person name="Otillar R.P."/>
            <person name="Terry A.Y."/>
            <person name="Boore J.L."/>
            <person name="Simakov O."/>
            <person name="Marletaz F."/>
            <person name="Cho S.-J."/>
            <person name="Edsinger-Gonzales E."/>
            <person name="Havlak P."/>
            <person name="Kuo D.-H."/>
            <person name="Larsson T."/>
            <person name="Lv J."/>
            <person name="Arendt D."/>
            <person name="Savage R."/>
            <person name="Osoegawa K."/>
            <person name="de Jong P."/>
            <person name="Lindberg D.R."/>
            <person name="Seaver E.C."/>
            <person name="Weisblat D.A."/>
            <person name="Putnam N.H."/>
            <person name="Grigoriev I.V."/>
            <person name="Rokhsar D.S."/>
        </authorList>
    </citation>
    <scope>NUCLEOTIDE SEQUENCE</scope>
    <source>
        <strain evidence="13">I ESC-2004</strain>
    </source>
</reference>
<dbReference type="CDD" id="cd14978">
    <property type="entry name" value="7tmA_FMRFamide_R-like"/>
    <property type="match status" value="1"/>
</dbReference>
<dbReference type="HOGENOM" id="CLU_009579_24_0_1"/>
<dbReference type="PROSITE" id="PS00237">
    <property type="entry name" value="G_PROTEIN_RECEP_F1_1"/>
    <property type="match status" value="1"/>
</dbReference>
<feature type="transmembrane region" description="Helical" evidence="9">
    <location>
        <begin position="154"/>
        <end position="172"/>
    </location>
</feature>
<keyword evidence="6 8" id="KW-0675">Receptor</keyword>
<accession>R7UQK4</accession>
<name>R7UQK4_CAPTE</name>
<organism evidence="11">
    <name type="scientific">Capitella teleta</name>
    <name type="common">Polychaete worm</name>
    <dbReference type="NCBI Taxonomy" id="283909"/>
    <lineage>
        <taxon>Eukaryota</taxon>
        <taxon>Metazoa</taxon>
        <taxon>Spiralia</taxon>
        <taxon>Lophotrochozoa</taxon>
        <taxon>Annelida</taxon>
        <taxon>Polychaeta</taxon>
        <taxon>Sedentaria</taxon>
        <taxon>Scolecida</taxon>
        <taxon>Capitellidae</taxon>
        <taxon>Capitella</taxon>
    </lineage>
</organism>
<evidence type="ECO:0000259" key="10">
    <source>
        <dbReference type="PROSITE" id="PS50262"/>
    </source>
</evidence>
<dbReference type="EMBL" id="KB298735">
    <property type="protein sequence ID" value="ELU08809.1"/>
    <property type="molecule type" value="Genomic_DNA"/>
</dbReference>
<keyword evidence="4 8" id="KW-0297">G-protein coupled receptor</keyword>
<dbReference type="InterPro" id="IPR000276">
    <property type="entry name" value="GPCR_Rhodpsn"/>
</dbReference>
<evidence type="ECO:0000313" key="12">
    <source>
        <dbReference type="EnsemblMetazoa" id="CapteP208114"/>
    </source>
</evidence>
<dbReference type="OMA" id="IMLVANC"/>